<dbReference type="EMBL" id="RJVK01000006">
    <property type="protein sequence ID" value="ROR38730.1"/>
    <property type="molecule type" value="Genomic_DNA"/>
</dbReference>
<feature type="transmembrane region" description="Helical" evidence="1">
    <location>
        <begin position="12"/>
        <end position="32"/>
    </location>
</feature>
<gene>
    <name evidence="2" type="ORF">C6V80_10195</name>
    <name evidence="3" type="ORF">EDC58_1945</name>
</gene>
<keyword evidence="1" id="KW-0472">Membrane</keyword>
<dbReference type="EMBL" id="CP040940">
    <property type="protein sequence ID" value="QDD68216.1"/>
    <property type="molecule type" value="Genomic_DNA"/>
</dbReference>
<sequence length="77" mass="8973">MTIFGYDIDVVMKASLLLGWVIVSTLFLIYANHNYLNNLYWYKKGYHYYKNKVKIWAGLNFFALLCVISSIVLIAIS</sequence>
<evidence type="ECO:0000313" key="4">
    <source>
        <dbReference type="Proteomes" id="UP000272781"/>
    </source>
</evidence>
<geneLocation type="plasmid" evidence="2 5">
    <name>unnamed1</name>
</geneLocation>
<dbReference type="Proteomes" id="UP000298805">
    <property type="component" value="Plasmid unnamed1"/>
</dbReference>
<accession>A0AAJ4UX62</accession>
<dbReference type="AlphaFoldDB" id="A0AAJ4UX62"/>
<feature type="transmembrane region" description="Helical" evidence="1">
    <location>
        <begin position="53"/>
        <end position="76"/>
    </location>
</feature>
<name>A0AAJ4UX62_9BACT</name>
<evidence type="ECO:0000313" key="3">
    <source>
        <dbReference type="EMBL" id="ROR38730.1"/>
    </source>
</evidence>
<reference evidence="3 4" key="1">
    <citation type="submission" date="2018-11" db="EMBL/GenBank/DDBJ databases">
        <title>Genomic Encyclopedia of Type Strains, Phase IV (KMG-IV): sequencing the most valuable type-strain genomes for metagenomic binning, comparative biology and taxonomic classification.</title>
        <authorList>
            <person name="Goeker M."/>
        </authorList>
    </citation>
    <scope>NUCLEOTIDE SEQUENCE [LARGE SCALE GENOMIC DNA]</scope>
    <source>
        <strain evidence="3 4">DSM 27783</strain>
    </source>
</reference>
<proteinExistence type="predicted"/>
<keyword evidence="1" id="KW-0812">Transmembrane</keyword>
<organism evidence="3 4">
    <name type="scientific">Caminibacter pacificus</name>
    <dbReference type="NCBI Taxonomy" id="1424653"/>
    <lineage>
        <taxon>Bacteria</taxon>
        <taxon>Pseudomonadati</taxon>
        <taxon>Campylobacterota</taxon>
        <taxon>Epsilonproteobacteria</taxon>
        <taxon>Nautiliales</taxon>
        <taxon>Nautiliaceae</taxon>
        <taxon>Caminibacter</taxon>
    </lineage>
</organism>
<reference evidence="2 5" key="2">
    <citation type="submission" date="2019-06" db="EMBL/GenBank/DDBJ databases">
        <title>A comparative analysis of the Nautiliaceae.</title>
        <authorList>
            <person name="Grosche A."/>
            <person name="Smedile F."/>
            <person name="Vetriani C."/>
        </authorList>
    </citation>
    <scope>NUCLEOTIDE SEQUENCE [LARGE SCALE GENOMIC DNA]</scope>
    <source>
        <strain evidence="2 5">TB6</strain>
        <plasmid evidence="2 5">unnamed1</plasmid>
    </source>
</reference>
<dbReference type="RefSeq" id="WP_123353316.1">
    <property type="nucleotide sequence ID" value="NZ_CP040940.1"/>
</dbReference>
<evidence type="ECO:0000313" key="2">
    <source>
        <dbReference type="EMBL" id="QDD68216.1"/>
    </source>
</evidence>
<protein>
    <submittedName>
        <fullName evidence="3">Uncharacterized protein</fullName>
    </submittedName>
</protein>
<keyword evidence="1" id="KW-1133">Transmembrane helix</keyword>
<keyword evidence="5" id="KW-1185">Reference proteome</keyword>
<evidence type="ECO:0000313" key="5">
    <source>
        <dbReference type="Proteomes" id="UP000298805"/>
    </source>
</evidence>
<dbReference type="Proteomes" id="UP000272781">
    <property type="component" value="Unassembled WGS sequence"/>
</dbReference>
<keyword evidence="2" id="KW-0614">Plasmid</keyword>
<evidence type="ECO:0000256" key="1">
    <source>
        <dbReference type="SAM" id="Phobius"/>
    </source>
</evidence>